<evidence type="ECO:0000256" key="5">
    <source>
        <dbReference type="ARBA" id="ARBA00022833"/>
    </source>
</evidence>
<dbReference type="Proteomes" id="UP000494206">
    <property type="component" value="Unassembled WGS sequence"/>
</dbReference>
<keyword evidence="10 11" id="KW-0539">Nucleus</keyword>
<dbReference type="GO" id="GO:0008270">
    <property type="term" value="F:zinc ion binding"/>
    <property type="evidence" value="ECO:0007669"/>
    <property type="project" value="UniProtKB-KW"/>
</dbReference>
<gene>
    <name evidence="15" type="ORF">CBOVIS_LOCUS3592</name>
</gene>
<evidence type="ECO:0000313" key="16">
    <source>
        <dbReference type="Proteomes" id="UP000494206"/>
    </source>
</evidence>
<evidence type="ECO:0000256" key="11">
    <source>
        <dbReference type="RuleBase" id="RU004334"/>
    </source>
</evidence>
<keyword evidence="16" id="KW-1185">Reference proteome</keyword>
<dbReference type="EMBL" id="CADEPM010000002">
    <property type="protein sequence ID" value="CAB3400718.1"/>
    <property type="molecule type" value="Genomic_DNA"/>
</dbReference>
<dbReference type="PRINTS" id="PR00047">
    <property type="entry name" value="STROIDFINGER"/>
</dbReference>
<keyword evidence="4 11" id="KW-0863">Zinc-finger</keyword>
<feature type="domain" description="Nuclear receptor" evidence="13">
    <location>
        <begin position="16"/>
        <end position="91"/>
    </location>
</feature>
<dbReference type="InterPro" id="IPR049636">
    <property type="entry name" value="HNF4-like_DBD"/>
</dbReference>
<keyword evidence="9 11" id="KW-0675">Receptor</keyword>
<comment type="subcellular location">
    <subcellularLocation>
        <location evidence="1 11">Nucleus</location>
    </subcellularLocation>
</comment>
<comment type="caution">
    <text evidence="15">The sequence shown here is derived from an EMBL/GenBank/DDBJ whole genome shotgun (WGS) entry which is preliminary data.</text>
</comment>
<name>A0A8S1EMH9_9PELO</name>
<feature type="domain" description="NR LBD" evidence="14">
    <location>
        <begin position="145"/>
        <end position="416"/>
    </location>
</feature>
<dbReference type="CDD" id="cd06157">
    <property type="entry name" value="NR_LBD"/>
    <property type="match status" value="1"/>
</dbReference>
<dbReference type="InterPro" id="IPR050274">
    <property type="entry name" value="Nuclear_hormone_rcpt_NR2"/>
</dbReference>
<dbReference type="Gene3D" id="3.30.50.10">
    <property type="entry name" value="Erythroid Transcription Factor GATA-1, subunit A"/>
    <property type="match status" value="1"/>
</dbReference>
<dbReference type="CDD" id="cd06960">
    <property type="entry name" value="NR_DBD_HNF4A"/>
    <property type="match status" value="1"/>
</dbReference>
<dbReference type="PROSITE" id="PS51843">
    <property type="entry name" value="NR_LBD"/>
    <property type="match status" value="1"/>
</dbReference>
<comment type="similarity">
    <text evidence="2 11">Belongs to the nuclear hormone receptor family.</text>
</comment>
<dbReference type="InterPro" id="IPR001628">
    <property type="entry name" value="Znf_hrmn_rcpt"/>
</dbReference>
<evidence type="ECO:0000256" key="6">
    <source>
        <dbReference type="ARBA" id="ARBA00023015"/>
    </source>
</evidence>
<evidence type="ECO:0000256" key="2">
    <source>
        <dbReference type="ARBA" id="ARBA00005993"/>
    </source>
</evidence>
<dbReference type="OrthoDB" id="5799552at2759"/>
<dbReference type="AlphaFoldDB" id="A0A8S1EMH9"/>
<dbReference type="InterPro" id="IPR013088">
    <property type="entry name" value="Znf_NHR/GATA"/>
</dbReference>
<reference evidence="15 16" key="1">
    <citation type="submission" date="2020-04" db="EMBL/GenBank/DDBJ databases">
        <authorList>
            <person name="Laetsch R D."/>
            <person name="Stevens L."/>
            <person name="Kumar S."/>
            <person name="Blaxter L. M."/>
        </authorList>
    </citation>
    <scope>NUCLEOTIDE SEQUENCE [LARGE SCALE GENOMIC DNA]</scope>
</reference>
<keyword evidence="3 11" id="KW-0479">Metal-binding</keyword>
<keyword evidence="6 11" id="KW-0805">Transcription regulation</keyword>
<dbReference type="FunFam" id="3.30.50.10:FF:000030">
    <property type="entry name" value="Nuclear Hormone Receptor family"/>
    <property type="match status" value="1"/>
</dbReference>
<evidence type="ECO:0000256" key="3">
    <source>
        <dbReference type="ARBA" id="ARBA00022723"/>
    </source>
</evidence>
<evidence type="ECO:0000259" key="14">
    <source>
        <dbReference type="PROSITE" id="PS51843"/>
    </source>
</evidence>
<keyword evidence="8 11" id="KW-0804">Transcription</keyword>
<evidence type="ECO:0000256" key="4">
    <source>
        <dbReference type="ARBA" id="ARBA00022771"/>
    </source>
</evidence>
<dbReference type="SMART" id="SM00399">
    <property type="entry name" value="ZnF_C4"/>
    <property type="match status" value="1"/>
</dbReference>
<evidence type="ECO:0000256" key="10">
    <source>
        <dbReference type="ARBA" id="ARBA00023242"/>
    </source>
</evidence>
<evidence type="ECO:0000259" key="13">
    <source>
        <dbReference type="PROSITE" id="PS51030"/>
    </source>
</evidence>
<evidence type="ECO:0000256" key="12">
    <source>
        <dbReference type="SAM" id="MobiDB-lite"/>
    </source>
</evidence>
<dbReference type="PANTHER" id="PTHR24083">
    <property type="entry name" value="NUCLEAR HORMONE RECEPTOR"/>
    <property type="match status" value="1"/>
</dbReference>
<dbReference type="Pfam" id="PF00104">
    <property type="entry name" value="Hormone_recep"/>
    <property type="match status" value="1"/>
</dbReference>
<dbReference type="GO" id="GO:0000978">
    <property type="term" value="F:RNA polymerase II cis-regulatory region sequence-specific DNA binding"/>
    <property type="evidence" value="ECO:0007669"/>
    <property type="project" value="InterPro"/>
</dbReference>
<evidence type="ECO:0000256" key="9">
    <source>
        <dbReference type="ARBA" id="ARBA00023170"/>
    </source>
</evidence>
<proteinExistence type="inferred from homology"/>
<dbReference type="InterPro" id="IPR035500">
    <property type="entry name" value="NHR-like_dom_sf"/>
</dbReference>
<evidence type="ECO:0000313" key="15">
    <source>
        <dbReference type="EMBL" id="CAB3400718.1"/>
    </source>
</evidence>
<dbReference type="PROSITE" id="PS51030">
    <property type="entry name" value="NUCLEAR_REC_DBD_2"/>
    <property type="match status" value="1"/>
</dbReference>
<feature type="region of interest" description="Disordered" evidence="12">
    <location>
        <begin position="90"/>
        <end position="114"/>
    </location>
</feature>
<keyword evidence="5 11" id="KW-0862">Zinc</keyword>
<sequence length="417" mass="47575">MYGWADSTAIEVLCHTEQCVVCGDLADGFHYGVRSCRGCNAFFRRAVTFGMQFSCRRGGRCPVDKNARCACRACRLAKCFAVGMDKKAVQPKREGTNGNGIQSQDNSFDQNDSELENRRTSPYFDSVQLTSPESTYSINHSIYAQLTDYTPLRSPSPPPECPFLLRLCYEFSEVKRRRKCMLCKSLEEILTEDCSIRDPATAEDFTVVFQTQMILMFEWVEKLPEFKMIHDPLDKTKLLRAFALRYMLLDNVYHTYELGYNDRLVFVNNNYIIPGQPSSNFNSCEVVNEMEICALMFGAPMQTLVSELVSIIHGRNITIGEIMTVRRLMLWNPGSIGLSSNAQAIASQASNNAMKELQQYLEQEGIEQSEQRLEFLLLYIPALTKHTKTMYEIVRLIPSFGKMSEWNSFMDDVLRGV</sequence>
<evidence type="ECO:0000256" key="7">
    <source>
        <dbReference type="ARBA" id="ARBA00023125"/>
    </source>
</evidence>
<dbReference type="SUPFAM" id="SSF48508">
    <property type="entry name" value="Nuclear receptor ligand-binding domain"/>
    <property type="match status" value="1"/>
</dbReference>
<dbReference type="InterPro" id="IPR000536">
    <property type="entry name" value="Nucl_hrmn_rcpt_lig-bd"/>
</dbReference>
<organism evidence="15 16">
    <name type="scientific">Caenorhabditis bovis</name>
    <dbReference type="NCBI Taxonomy" id="2654633"/>
    <lineage>
        <taxon>Eukaryota</taxon>
        <taxon>Metazoa</taxon>
        <taxon>Ecdysozoa</taxon>
        <taxon>Nematoda</taxon>
        <taxon>Chromadorea</taxon>
        <taxon>Rhabditida</taxon>
        <taxon>Rhabditina</taxon>
        <taxon>Rhabditomorpha</taxon>
        <taxon>Rhabditoidea</taxon>
        <taxon>Rhabditidae</taxon>
        <taxon>Peloderinae</taxon>
        <taxon>Caenorhabditis</taxon>
    </lineage>
</organism>
<dbReference type="SMART" id="SM00430">
    <property type="entry name" value="HOLI"/>
    <property type="match status" value="1"/>
</dbReference>
<feature type="compositionally biased region" description="Polar residues" evidence="12">
    <location>
        <begin position="99"/>
        <end position="110"/>
    </location>
</feature>
<dbReference type="PROSITE" id="PS00031">
    <property type="entry name" value="NUCLEAR_REC_DBD_1"/>
    <property type="match status" value="1"/>
</dbReference>
<dbReference type="Gene3D" id="1.10.565.10">
    <property type="entry name" value="Retinoid X Receptor"/>
    <property type="match status" value="1"/>
</dbReference>
<accession>A0A8S1EMH9</accession>
<dbReference type="Pfam" id="PF00105">
    <property type="entry name" value="zf-C4"/>
    <property type="match status" value="1"/>
</dbReference>
<dbReference type="GO" id="GO:0005634">
    <property type="term" value="C:nucleus"/>
    <property type="evidence" value="ECO:0007669"/>
    <property type="project" value="UniProtKB-SubCell"/>
</dbReference>
<evidence type="ECO:0000256" key="1">
    <source>
        <dbReference type="ARBA" id="ARBA00004123"/>
    </source>
</evidence>
<dbReference type="GO" id="GO:0003700">
    <property type="term" value="F:DNA-binding transcription factor activity"/>
    <property type="evidence" value="ECO:0007669"/>
    <property type="project" value="InterPro"/>
</dbReference>
<keyword evidence="7 11" id="KW-0238">DNA-binding</keyword>
<evidence type="ECO:0000256" key="8">
    <source>
        <dbReference type="ARBA" id="ARBA00023163"/>
    </source>
</evidence>
<protein>
    <submittedName>
        <fullName evidence="15">Uncharacterized protein</fullName>
    </submittedName>
</protein>
<dbReference type="SUPFAM" id="SSF57716">
    <property type="entry name" value="Glucocorticoid receptor-like (DNA-binding domain)"/>
    <property type="match status" value="1"/>
</dbReference>